<organism evidence="1 2">
    <name type="scientific">Morella rubra</name>
    <name type="common">Chinese bayberry</name>
    <dbReference type="NCBI Taxonomy" id="262757"/>
    <lineage>
        <taxon>Eukaryota</taxon>
        <taxon>Viridiplantae</taxon>
        <taxon>Streptophyta</taxon>
        <taxon>Embryophyta</taxon>
        <taxon>Tracheophyta</taxon>
        <taxon>Spermatophyta</taxon>
        <taxon>Magnoliopsida</taxon>
        <taxon>eudicotyledons</taxon>
        <taxon>Gunneridae</taxon>
        <taxon>Pentapetalae</taxon>
        <taxon>rosids</taxon>
        <taxon>fabids</taxon>
        <taxon>Fagales</taxon>
        <taxon>Myricaceae</taxon>
        <taxon>Morella</taxon>
    </lineage>
</organism>
<dbReference type="OrthoDB" id="619536at2759"/>
<dbReference type="InterPro" id="IPR019516">
    <property type="entry name" value="Glomulin/ALF4"/>
</dbReference>
<dbReference type="AlphaFoldDB" id="A0A6A1UXY0"/>
<keyword evidence="2" id="KW-1185">Reference proteome</keyword>
<sequence>MAERGLDDFQASAAHSVVLRVEKMLDSSCRAIETGDISESKYTVSEFVDFLETISDAAISHPENPYSQYTAREVLSFVSRYWCSPALKQEVFDVLSLELPTVVSKFAGVSDVCLETAGCVIHQCIAKCNPRDMLSILCEALTKTIKAPANIAPLLTGLSTVILRIQRHHFAQVKEAVPVIVNVLKAASLDIEDRATELEDLFDRAVGIASSIHEVCTNLEGRSNEKLYALLGLYVLHIMALVSVSISHEKSNCHHLLLQLSRFVPKCRLSYLGLITGADVDKMTSIVRGVIWGHILDGVAQEAEEDVTAVKDILRSNQLKRWETLGMLRHIFAFPNLPWDLKKQAVNFLLSITDGQSSPLCDDEHTDFSSYMPNIFAALQAITMVIMYTPDTMLRKLAYDAFKRVLADVEISQRFDLLKALIKNTNSSSMIAILIDLVRGELHMERCKRLSAKNDEVQQKESKDCQTLSFWNAGVLELVELVLRPPKGGPPSLPEHGDVVLSALNLYRFVLLTESTGETNYTEVLSKNKLQKAYDEWLLPLRTLLTGVMAENRNDSVELAIDTVCTLNPVELVLYRCIELVEEKLKQST</sequence>
<reference evidence="1 2" key="1">
    <citation type="journal article" date="2019" name="Plant Biotechnol. J.">
        <title>The red bayberry genome and genetic basis of sex determination.</title>
        <authorList>
            <person name="Jia H.M."/>
            <person name="Jia H.J."/>
            <person name="Cai Q.L."/>
            <person name="Wang Y."/>
            <person name="Zhao H.B."/>
            <person name="Yang W.F."/>
            <person name="Wang G.Y."/>
            <person name="Li Y.H."/>
            <person name="Zhan D.L."/>
            <person name="Shen Y.T."/>
            <person name="Niu Q.F."/>
            <person name="Chang L."/>
            <person name="Qiu J."/>
            <person name="Zhao L."/>
            <person name="Xie H.B."/>
            <person name="Fu W.Y."/>
            <person name="Jin J."/>
            <person name="Li X.W."/>
            <person name="Jiao Y."/>
            <person name="Zhou C.C."/>
            <person name="Tu T."/>
            <person name="Chai C.Y."/>
            <person name="Gao J.L."/>
            <person name="Fan L.J."/>
            <person name="van de Weg E."/>
            <person name="Wang J.Y."/>
            <person name="Gao Z.S."/>
        </authorList>
    </citation>
    <scope>NUCLEOTIDE SEQUENCE [LARGE SCALE GENOMIC DNA]</scope>
    <source>
        <tissue evidence="1">Leaves</tissue>
    </source>
</reference>
<accession>A0A6A1UXY0</accession>
<protein>
    <submittedName>
        <fullName evidence="1">Aberrant root formation protein 4</fullName>
    </submittedName>
</protein>
<dbReference type="Pfam" id="PF08568">
    <property type="entry name" value="Kinetochor_Ybp2"/>
    <property type="match status" value="1"/>
</dbReference>
<gene>
    <name evidence="1" type="ORF">CJ030_MR8G012740</name>
</gene>
<evidence type="ECO:0000313" key="2">
    <source>
        <dbReference type="Proteomes" id="UP000516437"/>
    </source>
</evidence>
<dbReference type="PANTHER" id="PTHR15430">
    <property type="entry name" value="GLOMULIN"/>
    <property type="match status" value="1"/>
</dbReference>
<dbReference type="GO" id="GO:0005737">
    <property type="term" value="C:cytoplasm"/>
    <property type="evidence" value="ECO:0007669"/>
    <property type="project" value="TreeGrafter"/>
</dbReference>
<dbReference type="EMBL" id="RXIC02000026">
    <property type="protein sequence ID" value="KAB1204668.1"/>
    <property type="molecule type" value="Genomic_DNA"/>
</dbReference>
<evidence type="ECO:0000313" key="1">
    <source>
        <dbReference type="EMBL" id="KAB1204668.1"/>
    </source>
</evidence>
<proteinExistence type="predicted"/>
<dbReference type="GO" id="GO:0055105">
    <property type="term" value="F:ubiquitin-protein transferase inhibitor activity"/>
    <property type="evidence" value="ECO:0007669"/>
    <property type="project" value="TreeGrafter"/>
</dbReference>
<dbReference type="Proteomes" id="UP000516437">
    <property type="component" value="Chromosome 8"/>
</dbReference>
<name>A0A6A1UXY0_9ROSI</name>
<dbReference type="InterPro" id="IPR013877">
    <property type="entry name" value="YAP-bd/ALF4/Glomulin"/>
</dbReference>
<comment type="caution">
    <text evidence="1">The sequence shown here is derived from an EMBL/GenBank/DDBJ whole genome shotgun (WGS) entry which is preliminary data.</text>
</comment>
<dbReference type="PANTHER" id="PTHR15430:SF1">
    <property type="entry name" value="GLOMULIN"/>
    <property type="match status" value="1"/>
</dbReference>